<dbReference type="AlphaFoldDB" id="A0A0A9BBG8"/>
<organism evidence="1">
    <name type="scientific">Arundo donax</name>
    <name type="common">Giant reed</name>
    <name type="synonym">Donax arundinaceus</name>
    <dbReference type="NCBI Taxonomy" id="35708"/>
    <lineage>
        <taxon>Eukaryota</taxon>
        <taxon>Viridiplantae</taxon>
        <taxon>Streptophyta</taxon>
        <taxon>Embryophyta</taxon>
        <taxon>Tracheophyta</taxon>
        <taxon>Spermatophyta</taxon>
        <taxon>Magnoliopsida</taxon>
        <taxon>Liliopsida</taxon>
        <taxon>Poales</taxon>
        <taxon>Poaceae</taxon>
        <taxon>PACMAD clade</taxon>
        <taxon>Arundinoideae</taxon>
        <taxon>Arundineae</taxon>
        <taxon>Arundo</taxon>
    </lineage>
</organism>
<name>A0A0A9BBG8_ARUDO</name>
<accession>A0A0A9BBG8</accession>
<evidence type="ECO:0000313" key="1">
    <source>
        <dbReference type="EMBL" id="JAD60661.1"/>
    </source>
</evidence>
<reference evidence="1" key="2">
    <citation type="journal article" date="2015" name="Data Brief">
        <title>Shoot transcriptome of the giant reed, Arundo donax.</title>
        <authorList>
            <person name="Barrero R.A."/>
            <person name="Guerrero F.D."/>
            <person name="Moolhuijzen P."/>
            <person name="Goolsby J.A."/>
            <person name="Tidwell J."/>
            <person name="Bellgard S.E."/>
            <person name="Bellgard M.I."/>
        </authorList>
    </citation>
    <scope>NUCLEOTIDE SEQUENCE</scope>
    <source>
        <tissue evidence="1">Shoot tissue taken approximately 20 cm above the soil surface</tissue>
    </source>
</reference>
<dbReference type="EMBL" id="GBRH01237234">
    <property type="protein sequence ID" value="JAD60661.1"/>
    <property type="molecule type" value="Transcribed_RNA"/>
</dbReference>
<sequence>MSVTTPPVRMPKPCMANTAAMKAPRVRLLAYSDMMVAESG</sequence>
<reference evidence="1" key="1">
    <citation type="submission" date="2014-09" db="EMBL/GenBank/DDBJ databases">
        <authorList>
            <person name="Magalhaes I.L.F."/>
            <person name="Oliveira U."/>
            <person name="Santos F.R."/>
            <person name="Vidigal T.H.D.A."/>
            <person name="Brescovit A.D."/>
            <person name="Santos A.J."/>
        </authorList>
    </citation>
    <scope>NUCLEOTIDE SEQUENCE</scope>
    <source>
        <tissue evidence="1">Shoot tissue taken approximately 20 cm above the soil surface</tissue>
    </source>
</reference>
<protein>
    <submittedName>
        <fullName evidence="1">Pht1</fullName>
    </submittedName>
</protein>
<proteinExistence type="predicted"/>